<proteinExistence type="predicted"/>
<dbReference type="PANTHER" id="PTHR47548">
    <property type="entry name" value="BNAA06G32370D PROTEIN"/>
    <property type="match status" value="1"/>
</dbReference>
<accession>A0A426XFX6</accession>
<reference evidence="1 2" key="1">
    <citation type="journal article" date="2014" name="Agronomy (Basel)">
        <title>A Draft Genome Sequence for Ensete ventricosum, the Drought-Tolerant Tree Against Hunger.</title>
        <authorList>
            <person name="Harrison J."/>
            <person name="Moore K.A."/>
            <person name="Paszkiewicz K."/>
            <person name="Jones T."/>
            <person name="Grant M."/>
            <person name="Ambacheew D."/>
            <person name="Muzemil S."/>
            <person name="Studholme D.J."/>
        </authorList>
    </citation>
    <scope>NUCLEOTIDE SEQUENCE [LARGE SCALE GENOMIC DNA]</scope>
</reference>
<dbReference type="EMBL" id="AMZH03021259">
    <property type="protein sequence ID" value="RRT38397.1"/>
    <property type="molecule type" value="Genomic_DNA"/>
</dbReference>
<sequence>MAVTTYNTSLPVPERYQNGKVQISLVWNSRNEHSENHKKLNALCNFLWRNGGARSSNHLIHSIWANFQTSNSNVCEWDTCSILICFNFRLSVFY</sequence>
<name>A0A426XFX6_ENSVE</name>
<evidence type="ECO:0000313" key="1">
    <source>
        <dbReference type="EMBL" id="RRT38397.1"/>
    </source>
</evidence>
<organism evidence="1 2">
    <name type="scientific">Ensete ventricosum</name>
    <name type="common">Abyssinian banana</name>
    <name type="synonym">Musa ensete</name>
    <dbReference type="NCBI Taxonomy" id="4639"/>
    <lineage>
        <taxon>Eukaryota</taxon>
        <taxon>Viridiplantae</taxon>
        <taxon>Streptophyta</taxon>
        <taxon>Embryophyta</taxon>
        <taxon>Tracheophyta</taxon>
        <taxon>Spermatophyta</taxon>
        <taxon>Magnoliopsida</taxon>
        <taxon>Liliopsida</taxon>
        <taxon>Zingiberales</taxon>
        <taxon>Musaceae</taxon>
        <taxon>Ensete</taxon>
    </lineage>
</organism>
<dbReference type="AlphaFoldDB" id="A0A426XFX6"/>
<gene>
    <name evidence="1" type="ORF">B296_00047431</name>
</gene>
<dbReference type="PANTHER" id="PTHR47548:SF1">
    <property type="entry name" value="S-ADENOSYL-L-METHIONINE-DEPENDENT METHYLTRANSFERASES SUPERFAMILY PROTEIN"/>
    <property type="match status" value="1"/>
</dbReference>
<protein>
    <submittedName>
        <fullName evidence="1">Uncharacterized protein</fullName>
    </submittedName>
</protein>
<dbReference type="Proteomes" id="UP000287651">
    <property type="component" value="Unassembled WGS sequence"/>
</dbReference>
<comment type="caution">
    <text evidence="1">The sequence shown here is derived from an EMBL/GenBank/DDBJ whole genome shotgun (WGS) entry which is preliminary data.</text>
</comment>
<evidence type="ECO:0000313" key="2">
    <source>
        <dbReference type="Proteomes" id="UP000287651"/>
    </source>
</evidence>
<dbReference type="InterPro" id="IPR053304">
    <property type="entry name" value="RNA_M5U_MTase"/>
</dbReference>